<feature type="compositionally biased region" description="Low complexity" evidence="1">
    <location>
        <begin position="807"/>
        <end position="823"/>
    </location>
</feature>
<feature type="compositionally biased region" description="Polar residues" evidence="1">
    <location>
        <begin position="1714"/>
        <end position="1737"/>
    </location>
</feature>
<dbReference type="PANTHER" id="PTHR28093">
    <property type="entry name" value="MORPHOGENESIS-RELATED PROTEIN MSB1"/>
    <property type="match status" value="1"/>
</dbReference>
<dbReference type="PANTHER" id="PTHR28093:SF1">
    <property type="entry name" value="MORPHOGENESIS-RELATED PROTEIN MSB1"/>
    <property type="match status" value="1"/>
</dbReference>
<feature type="compositionally biased region" description="Low complexity" evidence="1">
    <location>
        <begin position="719"/>
        <end position="735"/>
    </location>
</feature>
<feature type="compositionally biased region" description="Low complexity" evidence="1">
    <location>
        <begin position="1590"/>
        <end position="1608"/>
    </location>
</feature>
<feature type="compositionally biased region" description="Basic and acidic residues" evidence="1">
    <location>
        <begin position="1319"/>
        <end position="1328"/>
    </location>
</feature>
<evidence type="ECO:0000256" key="1">
    <source>
        <dbReference type="SAM" id="MobiDB-lite"/>
    </source>
</evidence>
<feature type="compositionally biased region" description="Low complexity" evidence="1">
    <location>
        <begin position="1225"/>
        <end position="1251"/>
    </location>
</feature>
<sequence>MPLLSRFSSYRGKASRPSTSAAPPDTAQRDLLPLSLPTSSLLADASLANPLLLANPHPSTSSSAQAGPSAYVDSDLRSLRSVDTTPWVEVRPGDASSATPRSTRTLRPRTARPPAALDRARERRERERLERARFGPAELALLLAECGGVIRARGLDTLGLFRPYRASESRDEIRKLCGGFCDWAEEERRGARGDEASKAVLLHAFREELRYANVHDVVAVLKWGLRHFAYPPGTSFSGSHPPSLDWFYTFLRRSASLSPSPHASHAFSAFLLPSLPPSSQTLLLSTLTLAQSVVAHAQQNAMPASRLSRLFGLYLFGPSPSGSIGSGVDALHEQWRAAGLAFEGCLKAFLRAQSDLPPRLAELAYDEAYAAWVARALAGEHETAERTVRVLRVELESRGEWDAAVGEPGAAVNDQQTGLVPTSSTSLATLASGASPGPVRRKPLEILLAAVHEGALDETVGAQEDEEAARAWRTLVEQARRAEEGVAGALLDDEVMRVLDMLGLVPAPATAGTGGEEEALAPLDFGAHARSHSEQQAAQRRLSNFPNKSLAHLPASPSSAAWEDFASTGFSSSHRPSEFGLDTKDQFLQRADSLAARQGRARIEPTTRLVSVAVVELADDFSDLWLDSLDETSSPLAPAAGWPSIVLAPLKRDLVSHLSSVAQQGDRDKKLDHLFLAESLLPPAAADLLTPASSFGLNRALSTSSSTAAAGVHRRPRRSASGSQAQEGAGEAGLSRKWRRRASAIFGPSSTTAEDAPSTSSNGGLSTLLPTARRSRKSLGDASSSSRPRTSGGLAPPVPPVPPVPSTLPTIPSSPSSKSGFSVRNFSQGIARRRSRASMYGAPTATSSGPGASENETPVPPLPDRYAALVLNGGREQEAAYASAEEGGYHVDSRQGSPEVARGDSTADDGRFAALQPPSPNVAAQEEQGGGEAKAGPPLALGGVLVPSPVMEEAEFEPAGQPGASGTDEATMGVPNGDADAANVRVSQIPLVAATPIESPLDPATPLYPPAIPAPDEFVYVGQTASSAADDIVGSTDGAGRGAQVDRPLAGAGLTQLEHAVEGDADDAAPLEPKSSLPADDSGPPNPPVPEKPEAADLSAPEEAQGLVVPPVQLAEEDTTIEPATPKSPLVTLSPPQEEKELPDVPDQGSVAAMKQEKEEAELDVPAAPLGLGLLGADETDALSHGPASAPPATPSKDDPRVAPSTPRALASPTLSSGEALSPTLSQASRASQSSLGVPKSPTPSSSSGGSRKFLSNVGGFLKRRKSNAADKEQARREKEDAKREKEEQKQLRKLKEDELRREKKERRIPTPVSNVKARVREIEEEAKGIAAPSSPSTPTRIRTTSASSPPPISPRSLSRPGSVSSLRRLPPKPIVPPPSDPLPPLPVESITSNASPPLAASAATSGETGANTAPAVVSPAQESQHLHVKTPAPLDELPSPIPSPTPLAGERGDAPLLVAASEDDVTETLPSLRPPTFGATAPERYELADAAEEHAAVLPSLNVTSPVPAQTPEHLHVKVPSALEDLPSPAPSPTPGAETGAEPLVDDLTETIPEIHAPVFSAPTAGFTERPLGETPASLEDKSGEGEEPVPAAVSASEASLPESAVVPSLDEAVSSLQQETGELVNGHDADSSDVAVAAPANEPPSTPVKLPASTKSTPASHSTPSVPVSGDVFSTQPPSTPVVIEATPTKPPPPARPVTPPAITHVVRPSPSVHSISTTTSFQTADSSAQSTGTTERWEAPDDTF</sequence>
<dbReference type="Proteomes" id="UP001342314">
    <property type="component" value="Unassembled WGS sequence"/>
</dbReference>
<dbReference type="Gene3D" id="1.10.555.10">
    <property type="entry name" value="Rho GTPase activation protein"/>
    <property type="match status" value="1"/>
</dbReference>
<dbReference type="PROSITE" id="PS50238">
    <property type="entry name" value="RHOGAP"/>
    <property type="match status" value="1"/>
</dbReference>
<protein>
    <recommendedName>
        <fullName evidence="2">Rho-GAP domain-containing protein</fullName>
    </recommendedName>
</protein>
<feature type="region of interest" description="Disordered" evidence="1">
    <location>
        <begin position="1560"/>
        <end position="1747"/>
    </location>
</feature>
<feature type="compositionally biased region" description="Polar residues" evidence="1">
    <location>
        <begin position="844"/>
        <end position="856"/>
    </location>
</feature>
<feature type="compositionally biased region" description="Basic and acidic residues" evidence="1">
    <location>
        <begin position="1738"/>
        <end position="1747"/>
    </location>
</feature>
<feature type="compositionally biased region" description="Basic and acidic residues" evidence="1">
    <location>
        <begin position="118"/>
        <end position="129"/>
    </location>
</feature>
<keyword evidence="4" id="KW-1185">Reference proteome</keyword>
<evidence type="ECO:0000313" key="4">
    <source>
        <dbReference type="Proteomes" id="UP001342314"/>
    </source>
</evidence>
<feature type="compositionally biased region" description="Basic and acidic residues" evidence="1">
    <location>
        <begin position="1268"/>
        <end position="1309"/>
    </location>
</feature>
<dbReference type="InterPro" id="IPR000198">
    <property type="entry name" value="RhoGAP_dom"/>
</dbReference>
<feature type="region of interest" description="Disordered" evidence="1">
    <location>
        <begin position="877"/>
        <end position="979"/>
    </location>
</feature>
<feature type="region of interest" description="Disordered" evidence="1">
    <location>
        <begin position="1"/>
        <end position="33"/>
    </location>
</feature>
<dbReference type="SMART" id="SM00324">
    <property type="entry name" value="RhoGAP"/>
    <property type="match status" value="1"/>
</dbReference>
<proteinExistence type="predicted"/>
<dbReference type="InterPro" id="IPR037508">
    <property type="entry name" value="Msb1/Mug8"/>
</dbReference>
<dbReference type="CDD" id="cd22249">
    <property type="entry name" value="UDM1_RNF168_RNF169-like"/>
    <property type="match status" value="1"/>
</dbReference>
<feature type="compositionally biased region" description="Low complexity" evidence="1">
    <location>
        <begin position="1330"/>
        <end position="1348"/>
    </location>
</feature>
<dbReference type="EMBL" id="BQKY01000015">
    <property type="protein sequence ID" value="GJN93728.1"/>
    <property type="molecule type" value="Genomic_DNA"/>
</dbReference>
<accession>A0AAV5GZ04</accession>
<feature type="compositionally biased region" description="Pro residues" evidence="1">
    <location>
        <begin position="1691"/>
        <end position="1702"/>
    </location>
</feature>
<organism evidence="3 4">
    <name type="scientific">Rhodotorula paludigena</name>
    <dbReference type="NCBI Taxonomy" id="86838"/>
    <lineage>
        <taxon>Eukaryota</taxon>
        <taxon>Fungi</taxon>
        <taxon>Dikarya</taxon>
        <taxon>Basidiomycota</taxon>
        <taxon>Pucciniomycotina</taxon>
        <taxon>Microbotryomycetes</taxon>
        <taxon>Sporidiobolales</taxon>
        <taxon>Sporidiobolaceae</taxon>
        <taxon>Rhodotorula</taxon>
    </lineage>
</organism>
<dbReference type="SUPFAM" id="SSF48350">
    <property type="entry name" value="GTPase activation domain, GAP"/>
    <property type="match status" value="1"/>
</dbReference>
<feature type="domain" description="Rho-GAP" evidence="2">
    <location>
        <begin position="115"/>
        <end position="349"/>
    </location>
</feature>
<evidence type="ECO:0000259" key="2">
    <source>
        <dbReference type="PROSITE" id="PS50238"/>
    </source>
</evidence>
<feature type="compositionally biased region" description="Low complexity" evidence="1">
    <location>
        <begin position="757"/>
        <end position="771"/>
    </location>
</feature>
<feature type="compositionally biased region" description="Polar residues" evidence="1">
    <location>
        <begin position="1655"/>
        <end position="1679"/>
    </location>
</feature>
<feature type="region of interest" description="Disordered" evidence="1">
    <location>
        <begin position="705"/>
        <end position="865"/>
    </location>
</feature>
<dbReference type="InterPro" id="IPR012965">
    <property type="entry name" value="Msb1/Mug8_dom"/>
</dbReference>
<evidence type="ECO:0000313" key="3">
    <source>
        <dbReference type="EMBL" id="GJN93728.1"/>
    </source>
</evidence>
<dbReference type="GO" id="GO:0007165">
    <property type="term" value="P:signal transduction"/>
    <property type="evidence" value="ECO:0007669"/>
    <property type="project" value="InterPro"/>
</dbReference>
<name>A0AAV5GZ04_9BASI</name>
<dbReference type="InterPro" id="IPR008936">
    <property type="entry name" value="Rho_GTPase_activation_prot"/>
</dbReference>
<reference evidence="3 4" key="1">
    <citation type="submission" date="2021-12" db="EMBL/GenBank/DDBJ databases">
        <title>High titer production of polyol ester of fatty acids by Rhodotorula paludigena BS15 towards product separation-free biomass refinery.</title>
        <authorList>
            <person name="Mano J."/>
            <person name="Ono H."/>
            <person name="Tanaka T."/>
            <person name="Naito K."/>
            <person name="Sushida H."/>
            <person name="Ike M."/>
            <person name="Tokuyasu K."/>
            <person name="Kitaoka M."/>
        </authorList>
    </citation>
    <scope>NUCLEOTIDE SEQUENCE [LARGE SCALE GENOMIC DNA]</scope>
    <source>
        <strain evidence="3 4">BS15</strain>
    </source>
</reference>
<feature type="region of interest" description="Disordered" evidence="1">
    <location>
        <begin position="1521"/>
        <end position="1545"/>
    </location>
</feature>
<feature type="compositionally biased region" description="Low complexity" evidence="1">
    <location>
        <begin position="1166"/>
        <end position="1177"/>
    </location>
</feature>
<feature type="region of interest" description="Disordered" evidence="1">
    <location>
        <begin position="1030"/>
        <end position="1482"/>
    </location>
</feature>
<feature type="compositionally biased region" description="Pro residues" evidence="1">
    <location>
        <begin position="1372"/>
        <end position="1387"/>
    </location>
</feature>
<feature type="compositionally biased region" description="Low complexity" evidence="1">
    <location>
        <begin position="1392"/>
        <end position="1414"/>
    </location>
</feature>
<gene>
    <name evidence="3" type="ORF">Rhopal_006785-T1</name>
</gene>
<comment type="caution">
    <text evidence="3">The sequence shown here is derived from an EMBL/GenBank/DDBJ whole genome shotgun (WGS) entry which is preliminary data.</text>
</comment>
<dbReference type="Pfam" id="PF08101">
    <property type="entry name" value="Msb1-Mug8_dom"/>
    <property type="match status" value="1"/>
</dbReference>
<feature type="region of interest" description="Disordered" evidence="1">
    <location>
        <begin position="83"/>
        <end position="129"/>
    </location>
</feature>
<feature type="compositionally biased region" description="Pro residues" evidence="1">
    <location>
        <begin position="796"/>
        <end position="806"/>
    </location>
</feature>